<evidence type="ECO:0000256" key="6">
    <source>
        <dbReference type="ARBA" id="ARBA00022786"/>
    </source>
</evidence>
<evidence type="ECO:0000256" key="1">
    <source>
        <dbReference type="ARBA" id="ARBA00000900"/>
    </source>
</evidence>
<dbReference type="FunFam" id="3.30.40.10:FF:000114">
    <property type="entry name" value="RING-type E3 ubiquitin transferase"/>
    <property type="match status" value="1"/>
</dbReference>
<feature type="compositionally biased region" description="Basic and acidic residues" evidence="7">
    <location>
        <begin position="714"/>
        <end position="732"/>
    </location>
</feature>
<feature type="region of interest" description="Disordered" evidence="7">
    <location>
        <begin position="714"/>
        <end position="754"/>
    </location>
</feature>
<sequence>MGTDVAEALERATNVRSFKVHRLICTELMKLVDRISRIFPKIEAARPRCSTGIQALCMLNKAIEKANLLLQYCSESSKFYLAVTGDVILSRCKKARTLLEQSLCEIHDMVPVMLAVEISQIVDDLTSATFVLDPYEEEAGRVIRQLLQKGNSASDSVENSDVKALQLAASRLQITSPKSLLIEKRSIRKLLDKIDENDSTKKKILTYFLYLFKKYGNLIIPDQVESSPGCYQGSYGFQSSRHGSANNQSGEMEPHNRYNQYGAQSNMLRKAVPPEEFRCPISSRLMYDPVVIASGQSYERMWIQRWFDEGHDTCPKTNMKLTHMSLTPNIGMKEFISKWCKQNGVMVSDPHMETEALHSWDTSTTSIASFGSSMNDLHLPLDFSNISLGSVDASFSSDCSRTKEPSGLSLVQTDNSSDRFQSNVDIAETDLEFLSKLGELTWESRCKVVEDVKSHLNSDDNGCYFLSSENFVEPLITFLRDARASSDIKSQRDGFQLLLTFVTKNRNGIPYLREDAFDLLASFLDTEVTGEVLAVMEILSGYPYCRPKIAASGSLPYILRALDSQSTGFREQAIKILYDLSSNHDIYSQIASLECIPKLVPLIRDKEFVGKCLFVMKNLCNAEEARASVAETSGCIASIAEVLDNGSSEEQEYAVDILLSLCSQRIEYCELVMDEGVVPPLVSISVNGNDRGKVSALELLRQLRDIRHEPERTAVDLDAARDSSNHTNDKKSSKGSGFFRRKMSAFSKNGAKKR</sequence>
<accession>W9R901</accession>
<keyword evidence="4" id="KW-0808">Transferase</keyword>
<dbReference type="AlphaFoldDB" id="W9R901"/>
<comment type="catalytic activity">
    <reaction evidence="1">
        <text>S-ubiquitinyl-[E2 ubiquitin-conjugating enzyme]-L-cysteine + [acceptor protein]-L-lysine = [E2 ubiquitin-conjugating enzyme]-L-cysteine + N(6)-ubiquitinyl-[acceptor protein]-L-lysine.</text>
        <dbReference type="EC" id="2.3.2.27"/>
    </reaction>
</comment>
<dbReference type="OrthoDB" id="10064100at2759"/>
<dbReference type="Pfam" id="PF04564">
    <property type="entry name" value="U-box"/>
    <property type="match status" value="1"/>
</dbReference>
<evidence type="ECO:0000256" key="4">
    <source>
        <dbReference type="ARBA" id="ARBA00022679"/>
    </source>
</evidence>
<dbReference type="EC" id="2.3.2.27" evidence="3"/>
<dbReference type="PROSITE" id="PS51698">
    <property type="entry name" value="U_BOX"/>
    <property type="match status" value="1"/>
</dbReference>
<dbReference type="Pfam" id="PF25598">
    <property type="entry name" value="ARM_PUB"/>
    <property type="match status" value="1"/>
</dbReference>
<feature type="domain" description="U-box" evidence="8">
    <location>
        <begin position="272"/>
        <end position="346"/>
    </location>
</feature>
<protein>
    <recommendedName>
        <fullName evidence="3">RING-type E3 ubiquitin transferase</fullName>
        <ecNumber evidence="3">2.3.2.27</ecNumber>
    </recommendedName>
</protein>
<dbReference type="KEGG" id="mnt:21397727"/>
<evidence type="ECO:0000256" key="2">
    <source>
        <dbReference type="ARBA" id="ARBA00004906"/>
    </source>
</evidence>
<proteinExistence type="predicted"/>
<dbReference type="Gene3D" id="1.25.10.10">
    <property type="entry name" value="Leucine-rich Repeat Variant"/>
    <property type="match status" value="1"/>
</dbReference>
<dbReference type="GO" id="GO:0061630">
    <property type="term" value="F:ubiquitin protein ligase activity"/>
    <property type="evidence" value="ECO:0007669"/>
    <property type="project" value="UniProtKB-EC"/>
</dbReference>
<dbReference type="CDD" id="cd16664">
    <property type="entry name" value="RING-Ubox_PUB"/>
    <property type="match status" value="1"/>
</dbReference>
<comment type="pathway">
    <text evidence="2">Protein modification; protein ubiquitination.</text>
</comment>
<dbReference type="SMART" id="SM00504">
    <property type="entry name" value="Ubox"/>
    <property type="match status" value="1"/>
</dbReference>
<dbReference type="GO" id="GO:0016567">
    <property type="term" value="P:protein ubiquitination"/>
    <property type="evidence" value="ECO:0007669"/>
    <property type="project" value="UniProtKB-UniPathway"/>
</dbReference>
<dbReference type="SUPFAM" id="SSF48371">
    <property type="entry name" value="ARM repeat"/>
    <property type="match status" value="1"/>
</dbReference>
<gene>
    <name evidence="9" type="ORF">L484_014593</name>
</gene>
<keyword evidence="6" id="KW-0833">Ubl conjugation pathway</keyword>
<dbReference type="InterPro" id="IPR045210">
    <property type="entry name" value="RING-Ubox_PUB"/>
</dbReference>
<evidence type="ECO:0000313" key="10">
    <source>
        <dbReference type="Proteomes" id="UP000030645"/>
    </source>
</evidence>
<evidence type="ECO:0000256" key="7">
    <source>
        <dbReference type="SAM" id="MobiDB-lite"/>
    </source>
</evidence>
<organism evidence="9 10">
    <name type="scientific">Morus notabilis</name>
    <dbReference type="NCBI Taxonomy" id="981085"/>
    <lineage>
        <taxon>Eukaryota</taxon>
        <taxon>Viridiplantae</taxon>
        <taxon>Streptophyta</taxon>
        <taxon>Embryophyta</taxon>
        <taxon>Tracheophyta</taxon>
        <taxon>Spermatophyta</taxon>
        <taxon>Magnoliopsida</taxon>
        <taxon>eudicotyledons</taxon>
        <taxon>Gunneridae</taxon>
        <taxon>Pentapetalae</taxon>
        <taxon>rosids</taxon>
        <taxon>fabids</taxon>
        <taxon>Rosales</taxon>
        <taxon>Moraceae</taxon>
        <taxon>Moreae</taxon>
        <taxon>Morus</taxon>
    </lineage>
</organism>
<evidence type="ECO:0000313" key="9">
    <source>
        <dbReference type="EMBL" id="EXB59099.1"/>
    </source>
</evidence>
<dbReference type="eggNOG" id="KOG0167">
    <property type="taxonomic scope" value="Eukaryota"/>
</dbReference>
<dbReference type="PANTHER" id="PTHR23315">
    <property type="entry name" value="U BOX DOMAIN-CONTAINING"/>
    <property type="match status" value="1"/>
</dbReference>
<evidence type="ECO:0000259" key="8">
    <source>
        <dbReference type="PROSITE" id="PS51698"/>
    </source>
</evidence>
<name>W9R901_9ROSA</name>
<dbReference type="InterPro" id="IPR058678">
    <property type="entry name" value="ARM_PUB"/>
</dbReference>
<evidence type="ECO:0000256" key="5">
    <source>
        <dbReference type="ARBA" id="ARBA00022737"/>
    </source>
</evidence>
<evidence type="ECO:0000256" key="3">
    <source>
        <dbReference type="ARBA" id="ARBA00012483"/>
    </source>
</evidence>
<reference evidence="10" key="1">
    <citation type="submission" date="2013-01" db="EMBL/GenBank/DDBJ databases">
        <title>Draft Genome Sequence of a Mulberry Tree, Morus notabilis C.K. Schneid.</title>
        <authorList>
            <person name="He N."/>
            <person name="Zhao S."/>
        </authorList>
    </citation>
    <scope>NUCLEOTIDE SEQUENCE</scope>
</reference>
<dbReference type="EMBL" id="KE344374">
    <property type="protein sequence ID" value="EXB59099.1"/>
    <property type="molecule type" value="Genomic_DNA"/>
</dbReference>
<dbReference type="Gene3D" id="3.30.40.10">
    <property type="entry name" value="Zinc/RING finger domain, C3HC4 (zinc finger)"/>
    <property type="match status" value="1"/>
</dbReference>
<dbReference type="PANTHER" id="PTHR23315:SF240">
    <property type="entry name" value="U-BOX DOMAIN-CONTAINING PROTEIN 5"/>
    <property type="match status" value="1"/>
</dbReference>
<dbReference type="UniPathway" id="UPA00143"/>
<dbReference type="InterPro" id="IPR016024">
    <property type="entry name" value="ARM-type_fold"/>
</dbReference>
<keyword evidence="5" id="KW-0677">Repeat</keyword>
<keyword evidence="10" id="KW-1185">Reference proteome</keyword>
<dbReference type="InterPro" id="IPR013083">
    <property type="entry name" value="Znf_RING/FYVE/PHD"/>
</dbReference>
<dbReference type="InterPro" id="IPR003613">
    <property type="entry name" value="Ubox_domain"/>
</dbReference>
<dbReference type="InterPro" id="IPR011989">
    <property type="entry name" value="ARM-like"/>
</dbReference>
<dbReference type="SUPFAM" id="SSF57850">
    <property type="entry name" value="RING/U-box"/>
    <property type="match status" value="1"/>
</dbReference>
<dbReference type="Proteomes" id="UP000030645">
    <property type="component" value="Unassembled WGS sequence"/>
</dbReference>